<organism evidence="1 2">
    <name type="scientific">Bordetella genomosp. 12</name>
    <dbReference type="NCBI Taxonomy" id="463035"/>
    <lineage>
        <taxon>Bacteria</taxon>
        <taxon>Pseudomonadati</taxon>
        <taxon>Pseudomonadota</taxon>
        <taxon>Betaproteobacteria</taxon>
        <taxon>Burkholderiales</taxon>
        <taxon>Alcaligenaceae</taxon>
        <taxon>Bordetella</taxon>
    </lineage>
</organism>
<accession>A0A261VES5</accession>
<dbReference type="EMBL" id="NEVU01000003">
    <property type="protein sequence ID" value="OZI71653.1"/>
    <property type="molecule type" value="Genomic_DNA"/>
</dbReference>
<keyword evidence="2" id="KW-1185">Reference proteome</keyword>
<proteinExistence type="predicted"/>
<protein>
    <submittedName>
        <fullName evidence="1">Uncharacterized protein</fullName>
    </submittedName>
</protein>
<comment type="caution">
    <text evidence="1">The sequence shown here is derived from an EMBL/GenBank/DDBJ whole genome shotgun (WGS) entry which is preliminary data.</text>
</comment>
<dbReference type="Proteomes" id="UP000216429">
    <property type="component" value="Unassembled WGS sequence"/>
</dbReference>
<evidence type="ECO:0000313" key="2">
    <source>
        <dbReference type="Proteomes" id="UP000216429"/>
    </source>
</evidence>
<dbReference type="AlphaFoldDB" id="A0A261VES5"/>
<gene>
    <name evidence="1" type="ORF">CAL22_17790</name>
</gene>
<name>A0A261VES5_9BORD</name>
<reference evidence="2" key="1">
    <citation type="submission" date="2017-05" db="EMBL/GenBank/DDBJ databases">
        <title>Complete and WGS of Bordetella genogroups.</title>
        <authorList>
            <person name="Spilker T."/>
            <person name="Lipuma J."/>
        </authorList>
    </citation>
    <scope>NUCLEOTIDE SEQUENCE [LARGE SCALE GENOMIC DNA]</scope>
    <source>
        <strain evidence="2">AU6712</strain>
    </source>
</reference>
<evidence type="ECO:0000313" key="1">
    <source>
        <dbReference type="EMBL" id="OZI71653.1"/>
    </source>
</evidence>
<sequence length="59" mass="6774">MPHAARTDSIKLSGQYVTQSWALMHMHRGRRSSRKAHLITAQQPFKCGIEIHFAVHPDH</sequence>